<dbReference type="CDD" id="cd03443">
    <property type="entry name" value="PaaI_thioesterase"/>
    <property type="match status" value="1"/>
</dbReference>
<dbReference type="PATRIC" id="fig|1177179.3.peg.266"/>
<comment type="caution">
    <text evidence="1">The sequence shown here is derived from an EMBL/GenBank/DDBJ whole genome shotgun (WGS) entry which is preliminary data.</text>
</comment>
<dbReference type="eggNOG" id="COG2050">
    <property type="taxonomic scope" value="Bacteria"/>
</dbReference>
<dbReference type="InterPro" id="IPR027961">
    <property type="entry name" value="DUF4442"/>
</dbReference>
<dbReference type="InterPro" id="IPR029069">
    <property type="entry name" value="HotDog_dom_sf"/>
</dbReference>
<gene>
    <name evidence="1" type="ORF">A11A3_01365</name>
</gene>
<protein>
    <recommendedName>
        <fullName evidence="3">Thioesterase</fullName>
    </recommendedName>
</protein>
<dbReference type="Pfam" id="PF14539">
    <property type="entry name" value="DUF4442"/>
    <property type="match status" value="1"/>
</dbReference>
<dbReference type="EMBL" id="AMRJ01000001">
    <property type="protein sequence ID" value="EKF76101.1"/>
    <property type="molecule type" value="Genomic_DNA"/>
</dbReference>
<dbReference type="Proteomes" id="UP000010164">
    <property type="component" value="Unassembled WGS sequence"/>
</dbReference>
<dbReference type="OrthoDB" id="3173842at2"/>
<reference evidence="1 2" key="1">
    <citation type="journal article" date="2012" name="J. Bacteriol.">
        <title>Genome Sequence of the Alkane-Degrading Bacterium Alcanivorax hongdengensis Type Strain A-11-3.</title>
        <authorList>
            <person name="Lai Q."/>
            <person name="Shao Z."/>
        </authorList>
    </citation>
    <scope>NUCLEOTIDE SEQUENCE [LARGE SCALE GENOMIC DNA]</scope>
    <source>
        <strain evidence="1 2">A-11-3</strain>
    </source>
</reference>
<name>L0WGF1_9GAMM</name>
<accession>L0WGF1</accession>
<evidence type="ECO:0000313" key="1">
    <source>
        <dbReference type="EMBL" id="EKF76101.1"/>
    </source>
</evidence>
<dbReference type="Gene3D" id="3.10.129.10">
    <property type="entry name" value="Hotdog Thioesterase"/>
    <property type="match status" value="1"/>
</dbReference>
<sequence length="152" mass="17327">MALTEQQKTLIKNASDKTFPFVERCEVQTLDVDRGYCKMLMPFKPNINHVGIMYAGALYTIAELPGGVIYLTSFDTSKFYPIVKDMSIRFRRPATTDVTVEITLSEEEIARIEKTTEEQGKCDFEWDVELKDSNGEVVAISHNVYQMRKIGS</sequence>
<organism evidence="1 2">
    <name type="scientific">Alcanivorax hongdengensis A-11-3</name>
    <dbReference type="NCBI Taxonomy" id="1177179"/>
    <lineage>
        <taxon>Bacteria</taxon>
        <taxon>Pseudomonadati</taxon>
        <taxon>Pseudomonadota</taxon>
        <taxon>Gammaproteobacteria</taxon>
        <taxon>Oceanospirillales</taxon>
        <taxon>Alcanivoracaceae</taxon>
        <taxon>Alcanivorax</taxon>
    </lineage>
</organism>
<proteinExistence type="predicted"/>
<dbReference type="STRING" id="1177179.A11A3_01365"/>
<dbReference type="RefSeq" id="WP_008927464.1">
    <property type="nucleotide sequence ID" value="NZ_AMRJ01000001.1"/>
</dbReference>
<dbReference type="AlphaFoldDB" id="L0WGF1"/>
<evidence type="ECO:0008006" key="3">
    <source>
        <dbReference type="Google" id="ProtNLM"/>
    </source>
</evidence>
<keyword evidence="2" id="KW-1185">Reference proteome</keyword>
<dbReference type="SUPFAM" id="SSF54637">
    <property type="entry name" value="Thioesterase/thiol ester dehydrase-isomerase"/>
    <property type="match status" value="1"/>
</dbReference>
<evidence type="ECO:0000313" key="2">
    <source>
        <dbReference type="Proteomes" id="UP000010164"/>
    </source>
</evidence>